<feature type="transmembrane region" description="Helical" evidence="1">
    <location>
        <begin position="275"/>
        <end position="296"/>
    </location>
</feature>
<sequence length="378" mass="39420">MRRVWARELLGWCTALGMSIAVAAQVAASARSELLFRDGDSLIVAMLTRSILSGEPLDWAMSSVLFLPESAVFAGLSLLASDDLNTLLAINAIVNLLAVYGAIRLIAGPHRAGASPVGWSLIALSLFGVVAVTETSASRDALELASLQLTTTYYSSTVVAVMIVVGLLRRAVDGAGRWPFVAVGAVTIIATLSNPLFAAWATAPLTVLLAVGAMRGRYRRWMPVAIAVLVGGTLLGLLARIPFTAWIANTGAGYAQPELWRESIGYYGGLLAERLSTPLGILGALVVVVLLALSVLRTVRAATDGERLVASAGWMLPLIVVIGAIALGTHAARYLQPVVFAPLFALVASPRTVRMPRPLGAIAAALIIVAGALSGPSP</sequence>
<dbReference type="Proteomes" id="UP001244427">
    <property type="component" value="Unassembled WGS sequence"/>
</dbReference>
<feature type="signal peptide" evidence="2">
    <location>
        <begin position="1"/>
        <end position="23"/>
    </location>
</feature>
<feature type="transmembrane region" description="Helical" evidence="1">
    <location>
        <begin position="178"/>
        <end position="211"/>
    </location>
</feature>
<feature type="transmembrane region" description="Helical" evidence="1">
    <location>
        <begin position="153"/>
        <end position="172"/>
    </location>
</feature>
<evidence type="ECO:0000256" key="2">
    <source>
        <dbReference type="SAM" id="SignalP"/>
    </source>
</evidence>
<protein>
    <submittedName>
        <fullName evidence="3">Membrane protein</fullName>
    </submittedName>
</protein>
<accession>A0AAW8EU10</accession>
<comment type="caution">
    <text evidence="3">The sequence shown here is derived from an EMBL/GenBank/DDBJ whole genome shotgun (WGS) entry which is preliminary data.</text>
</comment>
<evidence type="ECO:0000256" key="1">
    <source>
        <dbReference type="SAM" id="Phobius"/>
    </source>
</evidence>
<keyword evidence="1" id="KW-0812">Transmembrane</keyword>
<evidence type="ECO:0000313" key="4">
    <source>
        <dbReference type="Proteomes" id="UP001244427"/>
    </source>
</evidence>
<name>A0AAW8EU10_9MICO</name>
<keyword evidence="4" id="KW-1185">Reference proteome</keyword>
<dbReference type="EMBL" id="JAUSXV010000001">
    <property type="protein sequence ID" value="MDQ0646399.1"/>
    <property type="molecule type" value="Genomic_DNA"/>
</dbReference>
<feature type="transmembrane region" description="Helical" evidence="1">
    <location>
        <begin position="87"/>
        <end position="107"/>
    </location>
</feature>
<feature type="transmembrane region" description="Helical" evidence="1">
    <location>
        <begin position="308"/>
        <end position="328"/>
    </location>
</feature>
<feature type="transmembrane region" description="Helical" evidence="1">
    <location>
        <begin position="113"/>
        <end position="132"/>
    </location>
</feature>
<dbReference type="AlphaFoldDB" id="A0AAW8EU10"/>
<keyword evidence="1" id="KW-1133">Transmembrane helix</keyword>
<reference evidence="3 4" key="1">
    <citation type="submission" date="2023-07" db="EMBL/GenBank/DDBJ databases">
        <title>Comparative genomics of wheat-associated soil bacteria to identify genetic determinants of phenazine resistance.</title>
        <authorList>
            <person name="Mouncey N."/>
        </authorList>
    </citation>
    <scope>NUCLEOTIDE SEQUENCE [LARGE SCALE GENOMIC DNA]</scope>
    <source>
        <strain evidence="3 4">W4I9-1</strain>
    </source>
</reference>
<keyword evidence="1" id="KW-0472">Membrane</keyword>
<organism evidence="3 4">
    <name type="scientific">Microbacterium natoriense</name>
    <dbReference type="NCBI Taxonomy" id="284570"/>
    <lineage>
        <taxon>Bacteria</taxon>
        <taxon>Bacillati</taxon>
        <taxon>Actinomycetota</taxon>
        <taxon>Actinomycetes</taxon>
        <taxon>Micrococcales</taxon>
        <taxon>Microbacteriaceae</taxon>
        <taxon>Microbacterium</taxon>
    </lineage>
</organism>
<evidence type="ECO:0000313" key="3">
    <source>
        <dbReference type="EMBL" id="MDQ0646399.1"/>
    </source>
</evidence>
<feature type="transmembrane region" description="Helical" evidence="1">
    <location>
        <begin position="359"/>
        <end position="377"/>
    </location>
</feature>
<keyword evidence="2" id="KW-0732">Signal</keyword>
<gene>
    <name evidence="3" type="ORF">QFZ53_000595</name>
</gene>
<proteinExistence type="predicted"/>
<feature type="transmembrane region" description="Helical" evidence="1">
    <location>
        <begin position="223"/>
        <end position="248"/>
    </location>
</feature>
<feature type="chain" id="PRO_5044004054" evidence="2">
    <location>
        <begin position="24"/>
        <end position="378"/>
    </location>
</feature>
<dbReference type="RefSeq" id="WP_307293344.1">
    <property type="nucleotide sequence ID" value="NZ_JAUSXV010000001.1"/>
</dbReference>